<reference evidence="4" key="2">
    <citation type="submission" date="2015-01" db="EMBL/GenBank/DDBJ databases">
        <title>Evolutionary Origins and Diversification of the Mycorrhizal Mutualists.</title>
        <authorList>
            <consortium name="DOE Joint Genome Institute"/>
            <consortium name="Mycorrhizal Genomics Consortium"/>
            <person name="Kohler A."/>
            <person name="Kuo A."/>
            <person name="Nagy L.G."/>
            <person name="Floudas D."/>
            <person name="Copeland A."/>
            <person name="Barry K.W."/>
            <person name="Cichocki N."/>
            <person name="Veneault-Fourrey C."/>
            <person name="LaButti K."/>
            <person name="Lindquist E.A."/>
            <person name="Lipzen A."/>
            <person name="Lundell T."/>
            <person name="Morin E."/>
            <person name="Murat C."/>
            <person name="Riley R."/>
            <person name="Ohm R."/>
            <person name="Sun H."/>
            <person name="Tunlid A."/>
            <person name="Henrissat B."/>
            <person name="Grigoriev I.V."/>
            <person name="Hibbett D.S."/>
            <person name="Martin F."/>
        </authorList>
    </citation>
    <scope>NUCLEOTIDE SEQUENCE [LARGE SCALE GENOMIC DNA]</scope>
    <source>
        <strain evidence="4">Zn</strain>
    </source>
</reference>
<dbReference type="InterPro" id="IPR052635">
    <property type="entry name" value="Sec_Metab_Biosynth_Reg"/>
</dbReference>
<dbReference type="HOGENOM" id="CLU_1005092_0_0_1"/>
<feature type="region of interest" description="Disordered" evidence="1">
    <location>
        <begin position="1"/>
        <end position="33"/>
    </location>
</feature>
<organism evidence="3 4">
    <name type="scientific">Oidiodendron maius (strain Zn)</name>
    <dbReference type="NCBI Taxonomy" id="913774"/>
    <lineage>
        <taxon>Eukaryota</taxon>
        <taxon>Fungi</taxon>
        <taxon>Dikarya</taxon>
        <taxon>Ascomycota</taxon>
        <taxon>Pezizomycotina</taxon>
        <taxon>Leotiomycetes</taxon>
        <taxon>Leotiomycetes incertae sedis</taxon>
        <taxon>Myxotrichaceae</taxon>
        <taxon>Oidiodendron</taxon>
    </lineage>
</organism>
<name>A0A0C3HCC2_OIDMZ</name>
<proteinExistence type="predicted"/>
<evidence type="ECO:0000259" key="2">
    <source>
        <dbReference type="PROSITE" id="PS00036"/>
    </source>
</evidence>
<accession>A0A0C3HCC2</accession>
<feature type="compositionally biased region" description="Polar residues" evidence="1">
    <location>
        <begin position="21"/>
        <end position="33"/>
    </location>
</feature>
<keyword evidence="4" id="KW-1185">Reference proteome</keyword>
<dbReference type="PANTHER" id="PTHR39607">
    <property type="entry name" value="XANTHOCILLIN BIOSYNTHESIS CLUSTER TRANSCRIPTION FACTOR XANC-RELATED"/>
    <property type="match status" value="1"/>
</dbReference>
<dbReference type="PANTHER" id="PTHR39607:SF3">
    <property type="entry name" value="BZIP DOMAIN-CONTAINING PROTEIN"/>
    <property type="match status" value="1"/>
</dbReference>
<dbReference type="SUPFAM" id="SSF57959">
    <property type="entry name" value="Leucine zipper domain"/>
    <property type="match status" value="1"/>
</dbReference>
<dbReference type="InParanoid" id="A0A0C3HCC2"/>
<evidence type="ECO:0000313" key="3">
    <source>
        <dbReference type="EMBL" id="KIN00022.1"/>
    </source>
</evidence>
<dbReference type="OrthoDB" id="4496773at2759"/>
<evidence type="ECO:0000313" key="4">
    <source>
        <dbReference type="Proteomes" id="UP000054321"/>
    </source>
</evidence>
<dbReference type="PROSITE" id="PS00036">
    <property type="entry name" value="BZIP_BASIC"/>
    <property type="match status" value="1"/>
</dbReference>
<dbReference type="Proteomes" id="UP000054321">
    <property type="component" value="Unassembled WGS sequence"/>
</dbReference>
<dbReference type="Gene3D" id="1.20.5.170">
    <property type="match status" value="1"/>
</dbReference>
<feature type="domain" description="BZIP" evidence="2">
    <location>
        <begin position="38"/>
        <end position="53"/>
    </location>
</feature>
<gene>
    <name evidence="3" type="ORF">OIDMADRAFT_181266</name>
</gene>
<evidence type="ECO:0000256" key="1">
    <source>
        <dbReference type="SAM" id="MobiDB-lite"/>
    </source>
</evidence>
<dbReference type="InterPro" id="IPR004827">
    <property type="entry name" value="bZIP"/>
</dbReference>
<reference evidence="3 4" key="1">
    <citation type="submission" date="2014-04" db="EMBL/GenBank/DDBJ databases">
        <authorList>
            <consortium name="DOE Joint Genome Institute"/>
            <person name="Kuo A."/>
            <person name="Martino E."/>
            <person name="Perotto S."/>
            <person name="Kohler A."/>
            <person name="Nagy L.G."/>
            <person name="Floudas D."/>
            <person name="Copeland A."/>
            <person name="Barry K.W."/>
            <person name="Cichocki N."/>
            <person name="Veneault-Fourrey C."/>
            <person name="LaButti K."/>
            <person name="Lindquist E.A."/>
            <person name="Lipzen A."/>
            <person name="Lundell T."/>
            <person name="Morin E."/>
            <person name="Murat C."/>
            <person name="Sun H."/>
            <person name="Tunlid A."/>
            <person name="Henrissat B."/>
            <person name="Grigoriev I.V."/>
            <person name="Hibbett D.S."/>
            <person name="Martin F."/>
            <person name="Nordberg H.P."/>
            <person name="Cantor M.N."/>
            <person name="Hua S.X."/>
        </authorList>
    </citation>
    <scope>NUCLEOTIDE SEQUENCE [LARGE SCALE GENOMIC DNA]</scope>
    <source>
        <strain evidence="3 4">Zn</strain>
    </source>
</reference>
<dbReference type="AlphaFoldDB" id="A0A0C3HCC2"/>
<dbReference type="InterPro" id="IPR046347">
    <property type="entry name" value="bZIP_sf"/>
</dbReference>
<sequence>MERYDIDSTRNSPRPWEVPVTESQDSDAANNVSDSIERRRMQNRLAQRNHRRRVRAHISALEQRVVEDMLNAAPNKTNVPAPSIENTMPPASLASPPSLLPPALTSPASQYQAFTTLTNSVASQSNPGIEEMPDFMEFPQTVDDAIQTGQFPPVVEYFAHVVFHEVCATHIISGPGPSSECQLLTKVLYDIALLGTGQAFRELHTEIHPDGQFVSRSNITQPTLGHSPWDFIGQPIACSYSENALDFGDDMSNVALALLDLPTTVSKHASSLNPAEA</sequence>
<dbReference type="CDD" id="cd14688">
    <property type="entry name" value="bZIP_YAP"/>
    <property type="match status" value="1"/>
</dbReference>
<protein>
    <recommendedName>
        <fullName evidence="2">BZIP domain-containing protein</fullName>
    </recommendedName>
</protein>
<dbReference type="GO" id="GO:0003700">
    <property type="term" value="F:DNA-binding transcription factor activity"/>
    <property type="evidence" value="ECO:0007669"/>
    <property type="project" value="InterPro"/>
</dbReference>
<dbReference type="EMBL" id="KN832878">
    <property type="protein sequence ID" value="KIN00022.1"/>
    <property type="molecule type" value="Genomic_DNA"/>
</dbReference>